<evidence type="ECO:0000259" key="1">
    <source>
        <dbReference type="Pfam" id="PF01636"/>
    </source>
</evidence>
<dbReference type="PANTHER" id="PTHR21310:SF15">
    <property type="entry name" value="AMINOGLYCOSIDE PHOSPHOTRANSFERASE DOMAIN-CONTAINING PROTEIN"/>
    <property type="match status" value="1"/>
</dbReference>
<sequence>MDLTSLTPLEGGWSGETFLGEVAGERSVVRIYADPGDRGDAAAEIDAAVLRLVRGLLPVPEVLEVRRPDHAAGAPGLLVTSFLPGVRGDLLLPTLDEDGLARAGASLGTLVATLGGMPMLETGTFVDGSLRLEPFPLADDLPAYVEEKQGALALDPDDSARLDRVAVDAQALLDTVTRRCLVHSDVNPKNLLLDPDTLEVTGLLDWEFAHAGHPAHDLGNLLRFDREPVFVEAVLTAYVDRLGGEPDATLELARAADLFALVELASRRRDNPVAHHAFERVRAIARSGDPAAT</sequence>
<name>A0A4P7GGF1_9ACTN</name>
<accession>A0A4P7GGF1</accession>
<organism evidence="2 3">
    <name type="scientific">Nocardioides euryhalodurans</name>
    <dbReference type="NCBI Taxonomy" id="2518370"/>
    <lineage>
        <taxon>Bacteria</taxon>
        <taxon>Bacillati</taxon>
        <taxon>Actinomycetota</taxon>
        <taxon>Actinomycetes</taxon>
        <taxon>Propionibacteriales</taxon>
        <taxon>Nocardioidaceae</taxon>
        <taxon>Nocardioides</taxon>
    </lineage>
</organism>
<keyword evidence="2" id="KW-0808">Transferase</keyword>
<proteinExistence type="predicted"/>
<feature type="domain" description="Aminoglycoside phosphotransferase" evidence="1">
    <location>
        <begin position="6"/>
        <end position="239"/>
    </location>
</feature>
<evidence type="ECO:0000313" key="2">
    <source>
        <dbReference type="EMBL" id="QBR90905.1"/>
    </source>
</evidence>
<dbReference type="KEGG" id="noy:EXE57_00425"/>
<dbReference type="RefSeq" id="WP_135072977.1">
    <property type="nucleotide sequence ID" value="NZ_CP038267.1"/>
</dbReference>
<dbReference type="AlphaFoldDB" id="A0A4P7GGF1"/>
<evidence type="ECO:0000313" key="3">
    <source>
        <dbReference type="Proteomes" id="UP000294894"/>
    </source>
</evidence>
<dbReference type="Pfam" id="PF01636">
    <property type="entry name" value="APH"/>
    <property type="match status" value="1"/>
</dbReference>
<dbReference type="EMBL" id="CP038267">
    <property type="protein sequence ID" value="QBR90905.1"/>
    <property type="molecule type" value="Genomic_DNA"/>
</dbReference>
<dbReference type="InterPro" id="IPR051678">
    <property type="entry name" value="AGP_Transferase"/>
</dbReference>
<dbReference type="PANTHER" id="PTHR21310">
    <property type="entry name" value="AMINOGLYCOSIDE PHOSPHOTRANSFERASE-RELATED-RELATED"/>
    <property type="match status" value="1"/>
</dbReference>
<dbReference type="GO" id="GO:0016740">
    <property type="term" value="F:transferase activity"/>
    <property type="evidence" value="ECO:0007669"/>
    <property type="project" value="UniProtKB-KW"/>
</dbReference>
<dbReference type="InterPro" id="IPR011009">
    <property type="entry name" value="Kinase-like_dom_sf"/>
</dbReference>
<dbReference type="InterPro" id="IPR002575">
    <property type="entry name" value="Aminoglycoside_PTrfase"/>
</dbReference>
<gene>
    <name evidence="2" type="ORF">EXE57_00425</name>
</gene>
<dbReference type="OrthoDB" id="7326703at2"/>
<keyword evidence="3" id="KW-1185">Reference proteome</keyword>
<dbReference type="Proteomes" id="UP000294894">
    <property type="component" value="Chromosome"/>
</dbReference>
<dbReference type="Gene3D" id="3.90.1200.10">
    <property type="match status" value="1"/>
</dbReference>
<dbReference type="SUPFAM" id="SSF56112">
    <property type="entry name" value="Protein kinase-like (PK-like)"/>
    <property type="match status" value="1"/>
</dbReference>
<reference evidence="2 3" key="1">
    <citation type="submission" date="2019-03" db="EMBL/GenBank/DDBJ databases">
        <title>Three New Species of Nocardioides, Nocardioides euryhalodurans sp. nov., Nocardioides seonyuensis sp. nov. and Nocardioides eburneoflavus sp. nov., Iolated from Soil.</title>
        <authorList>
            <person name="Roh S.G."/>
            <person name="Lee C."/>
            <person name="Kim M.-K."/>
            <person name="Kim S.B."/>
        </authorList>
    </citation>
    <scope>NUCLEOTIDE SEQUENCE [LARGE SCALE GENOMIC DNA]</scope>
    <source>
        <strain evidence="2 3">MMS17-SY117</strain>
    </source>
</reference>
<protein>
    <submittedName>
        <fullName evidence="2">Aminoglycoside phosphotransferase family protein</fullName>
    </submittedName>
</protein>